<feature type="domain" description="Glycosyl transferase family 1" evidence="3">
    <location>
        <begin position="198"/>
        <end position="361"/>
    </location>
</feature>
<feature type="domain" description="Glycosyltransferase subfamily 4-like N-terminal" evidence="4">
    <location>
        <begin position="23"/>
        <end position="184"/>
    </location>
</feature>
<name>A0A916SLR6_9BURK</name>
<gene>
    <name evidence="5" type="ORF">GCM10011496_25920</name>
</gene>
<keyword evidence="1" id="KW-0328">Glycosyltransferase</keyword>
<accession>A0A916SLR6</accession>
<dbReference type="SUPFAM" id="SSF53756">
    <property type="entry name" value="UDP-Glycosyltransferase/glycogen phosphorylase"/>
    <property type="match status" value="1"/>
</dbReference>
<reference evidence="5" key="1">
    <citation type="journal article" date="2014" name="Int. J. Syst. Evol. Microbiol.">
        <title>Complete genome sequence of Corynebacterium casei LMG S-19264T (=DSM 44701T), isolated from a smear-ripened cheese.</title>
        <authorList>
            <consortium name="US DOE Joint Genome Institute (JGI-PGF)"/>
            <person name="Walter F."/>
            <person name="Albersmeier A."/>
            <person name="Kalinowski J."/>
            <person name="Ruckert C."/>
        </authorList>
    </citation>
    <scope>NUCLEOTIDE SEQUENCE</scope>
    <source>
        <strain evidence="5">CGMCC 1.15322</strain>
    </source>
</reference>
<evidence type="ECO:0000259" key="4">
    <source>
        <dbReference type="Pfam" id="PF13439"/>
    </source>
</evidence>
<proteinExistence type="predicted"/>
<dbReference type="RefSeq" id="WP_188708933.1">
    <property type="nucleotide sequence ID" value="NZ_BMIG01000009.1"/>
</dbReference>
<dbReference type="EMBL" id="BMIG01000009">
    <property type="protein sequence ID" value="GGB03777.1"/>
    <property type="molecule type" value="Genomic_DNA"/>
</dbReference>
<dbReference type="Gene3D" id="3.40.50.2000">
    <property type="entry name" value="Glycogen Phosphorylase B"/>
    <property type="match status" value="2"/>
</dbReference>
<dbReference type="AlphaFoldDB" id="A0A916SLR6"/>
<evidence type="ECO:0000313" key="5">
    <source>
        <dbReference type="EMBL" id="GGB03777.1"/>
    </source>
</evidence>
<keyword evidence="6" id="KW-1185">Reference proteome</keyword>
<evidence type="ECO:0000256" key="1">
    <source>
        <dbReference type="ARBA" id="ARBA00022676"/>
    </source>
</evidence>
<dbReference type="InterPro" id="IPR028098">
    <property type="entry name" value="Glyco_trans_4-like_N"/>
</dbReference>
<dbReference type="InterPro" id="IPR001296">
    <property type="entry name" value="Glyco_trans_1"/>
</dbReference>
<dbReference type="Pfam" id="PF00534">
    <property type="entry name" value="Glycos_transf_1"/>
    <property type="match status" value="1"/>
</dbReference>
<sequence length="389" mass="42938">MSPWVQPRLRIAVLNRVFDSTGGGAERYSIALVEQLAMRHEVHVFAQQINHQAVGVNYHRVAMPMRKPRWLNQLWYAFATWRATRTGFDIVHSHENTWHGQVQTVHVVPVRHNLFQGRTGLRRVLRWVKVVTSPRLLTYLGLERLRFRALKARRVVVTSASLGETMAATYPDSSGMTSVITPGVSFPELAAGEDGKGKARQALGLPAQGFCLLFVGNDYRKKGLDTLLQVLATLPDQVVLAVIGNPAPIPEFRRRAESLGITGRVFFLGALQDVAPAYRAADVLVHPTLEDTFAMVVLEAMAHGLPVVVSSAAYCGISSLLSHGVNALLLDDPRSAQALDAALRLLSGDEDLRRELGGQGRLFASCYRWEDIARQQEAVYFSSLAASKN</sequence>
<organism evidence="5 6">
    <name type="scientific">Polaromonas eurypsychrophila</name>
    <dbReference type="NCBI Taxonomy" id="1614635"/>
    <lineage>
        <taxon>Bacteria</taxon>
        <taxon>Pseudomonadati</taxon>
        <taxon>Pseudomonadota</taxon>
        <taxon>Betaproteobacteria</taxon>
        <taxon>Burkholderiales</taxon>
        <taxon>Comamonadaceae</taxon>
        <taxon>Polaromonas</taxon>
    </lineage>
</organism>
<dbReference type="PANTHER" id="PTHR12526">
    <property type="entry name" value="GLYCOSYLTRANSFERASE"/>
    <property type="match status" value="1"/>
</dbReference>
<dbReference type="GO" id="GO:0016757">
    <property type="term" value="F:glycosyltransferase activity"/>
    <property type="evidence" value="ECO:0007669"/>
    <property type="project" value="UniProtKB-KW"/>
</dbReference>
<dbReference type="Proteomes" id="UP000620596">
    <property type="component" value="Unassembled WGS sequence"/>
</dbReference>
<comment type="caution">
    <text evidence="5">The sequence shown here is derived from an EMBL/GenBank/DDBJ whole genome shotgun (WGS) entry which is preliminary data.</text>
</comment>
<keyword evidence="2 5" id="KW-0808">Transferase</keyword>
<reference evidence="5" key="2">
    <citation type="submission" date="2020-09" db="EMBL/GenBank/DDBJ databases">
        <authorList>
            <person name="Sun Q."/>
            <person name="Zhou Y."/>
        </authorList>
    </citation>
    <scope>NUCLEOTIDE SEQUENCE</scope>
    <source>
        <strain evidence="5">CGMCC 1.15322</strain>
    </source>
</reference>
<evidence type="ECO:0000259" key="3">
    <source>
        <dbReference type="Pfam" id="PF00534"/>
    </source>
</evidence>
<dbReference type="PANTHER" id="PTHR12526:SF510">
    <property type="entry name" value="D-INOSITOL 3-PHOSPHATE GLYCOSYLTRANSFERASE"/>
    <property type="match status" value="1"/>
</dbReference>
<protein>
    <submittedName>
        <fullName evidence="5">Transferase</fullName>
    </submittedName>
</protein>
<evidence type="ECO:0000256" key="2">
    <source>
        <dbReference type="ARBA" id="ARBA00022679"/>
    </source>
</evidence>
<evidence type="ECO:0000313" key="6">
    <source>
        <dbReference type="Proteomes" id="UP000620596"/>
    </source>
</evidence>
<dbReference type="CDD" id="cd03801">
    <property type="entry name" value="GT4_PimA-like"/>
    <property type="match status" value="1"/>
</dbReference>
<dbReference type="Pfam" id="PF13439">
    <property type="entry name" value="Glyco_transf_4"/>
    <property type="match status" value="1"/>
</dbReference>